<dbReference type="Pfam" id="PF13409">
    <property type="entry name" value="GST_N_2"/>
    <property type="match status" value="1"/>
</dbReference>
<protein>
    <submittedName>
        <fullName evidence="3">Uncharacterized protein</fullName>
    </submittedName>
</protein>
<comment type="caution">
    <text evidence="3">The sequence shown here is derived from an EMBL/GenBank/DDBJ whole genome shotgun (WGS) entry which is preliminary data.</text>
</comment>
<dbReference type="InterPro" id="IPR054416">
    <property type="entry name" value="GST_UstS-like_C"/>
</dbReference>
<proteinExistence type="predicted"/>
<dbReference type="InterPro" id="IPR036249">
    <property type="entry name" value="Thioredoxin-like_sf"/>
</dbReference>
<accession>A0A550CVB9</accession>
<dbReference type="OrthoDB" id="4951845at2759"/>
<evidence type="ECO:0000259" key="2">
    <source>
        <dbReference type="Pfam" id="PF22041"/>
    </source>
</evidence>
<dbReference type="InterPro" id="IPR036282">
    <property type="entry name" value="Glutathione-S-Trfase_C_sf"/>
</dbReference>
<dbReference type="Proteomes" id="UP000320762">
    <property type="component" value="Unassembled WGS sequence"/>
</dbReference>
<organism evidence="3 4">
    <name type="scientific">Schizophyllum amplum</name>
    <dbReference type="NCBI Taxonomy" id="97359"/>
    <lineage>
        <taxon>Eukaryota</taxon>
        <taxon>Fungi</taxon>
        <taxon>Dikarya</taxon>
        <taxon>Basidiomycota</taxon>
        <taxon>Agaricomycotina</taxon>
        <taxon>Agaricomycetes</taxon>
        <taxon>Agaricomycetidae</taxon>
        <taxon>Agaricales</taxon>
        <taxon>Schizophyllaceae</taxon>
        <taxon>Schizophyllum</taxon>
    </lineage>
</organism>
<dbReference type="InterPro" id="IPR004045">
    <property type="entry name" value="Glutathione_S-Trfase_N"/>
</dbReference>
<feature type="domain" description="Glutathione S-transferase UstS-like C-terminal" evidence="2">
    <location>
        <begin position="109"/>
        <end position="243"/>
    </location>
</feature>
<dbReference type="EMBL" id="VDMD01000002">
    <property type="protein sequence ID" value="TRM68739.1"/>
    <property type="molecule type" value="Genomic_DNA"/>
</dbReference>
<dbReference type="Gene3D" id="3.40.30.10">
    <property type="entry name" value="Glutaredoxin"/>
    <property type="match status" value="1"/>
</dbReference>
<dbReference type="STRING" id="97359.A0A550CVB9"/>
<evidence type="ECO:0000259" key="1">
    <source>
        <dbReference type="Pfam" id="PF13409"/>
    </source>
</evidence>
<dbReference type="SUPFAM" id="SSF47616">
    <property type="entry name" value="GST C-terminal domain-like"/>
    <property type="match status" value="1"/>
</dbReference>
<sequence length="247" mass="27611">MSTKIILYDIPSRFGPFSGNSWRTRYALSYKKLPFSTVWVELGDIAEVLSVAGAPTTGTWADGRPKYTVPTIHDPKTSRHVAGGYEIACYLDETYPASPALLPYGTAGLQHLFVDALMDRIVSPGFPAMLEGAFGLFNPSSAAYFRETREKMWGKTLEDMFSDTVAVKKAWTGLKEGLDWLENTIKESGEGSMFLLGSTVTYGDLVIGSTFKWLSIANPERWEEVKKLNGGRWGRFMEFLRQYEDNA</sequence>
<feature type="domain" description="GST N-terminal" evidence="1">
    <location>
        <begin position="17"/>
        <end position="94"/>
    </location>
</feature>
<reference evidence="3 4" key="1">
    <citation type="journal article" date="2019" name="New Phytol.">
        <title>Comparative genomics reveals unique wood-decay strategies and fruiting body development in the Schizophyllaceae.</title>
        <authorList>
            <person name="Almasi E."/>
            <person name="Sahu N."/>
            <person name="Krizsan K."/>
            <person name="Balint B."/>
            <person name="Kovacs G.M."/>
            <person name="Kiss B."/>
            <person name="Cseklye J."/>
            <person name="Drula E."/>
            <person name="Henrissat B."/>
            <person name="Nagy I."/>
            <person name="Chovatia M."/>
            <person name="Adam C."/>
            <person name="LaButti K."/>
            <person name="Lipzen A."/>
            <person name="Riley R."/>
            <person name="Grigoriev I.V."/>
            <person name="Nagy L.G."/>
        </authorList>
    </citation>
    <scope>NUCLEOTIDE SEQUENCE [LARGE SCALE GENOMIC DNA]</scope>
    <source>
        <strain evidence="3 4">NL-1724</strain>
    </source>
</reference>
<dbReference type="Pfam" id="PF22041">
    <property type="entry name" value="GST_C_7"/>
    <property type="match status" value="1"/>
</dbReference>
<dbReference type="SUPFAM" id="SSF52833">
    <property type="entry name" value="Thioredoxin-like"/>
    <property type="match status" value="1"/>
</dbReference>
<name>A0A550CVB9_9AGAR</name>
<evidence type="ECO:0000313" key="4">
    <source>
        <dbReference type="Proteomes" id="UP000320762"/>
    </source>
</evidence>
<evidence type="ECO:0000313" key="3">
    <source>
        <dbReference type="EMBL" id="TRM68739.1"/>
    </source>
</evidence>
<keyword evidence="4" id="KW-1185">Reference proteome</keyword>
<dbReference type="Gene3D" id="1.20.1050.10">
    <property type="match status" value="1"/>
</dbReference>
<gene>
    <name evidence="3" type="ORF">BD626DRAFT_425811</name>
</gene>
<dbReference type="AlphaFoldDB" id="A0A550CVB9"/>